<name>A0A4Y8ADL7_9SPHI</name>
<evidence type="ECO:0000313" key="1">
    <source>
        <dbReference type="EMBL" id="MBB3969154.1"/>
    </source>
</evidence>
<evidence type="ECO:0000313" key="3">
    <source>
        <dbReference type="Proteomes" id="UP000297248"/>
    </source>
</evidence>
<dbReference type="Proteomes" id="UP000297248">
    <property type="component" value="Unassembled WGS sequence"/>
</dbReference>
<protein>
    <submittedName>
        <fullName evidence="2">Uncharacterized protein</fullName>
    </submittedName>
</protein>
<reference evidence="1 4" key="3">
    <citation type="submission" date="2020-08" db="EMBL/GenBank/DDBJ databases">
        <title>Genomic Encyclopedia of Type Strains, Phase IV (KMG-IV): sequencing the most valuable type-strain genomes for metagenomic binning, comparative biology and taxonomic classification.</title>
        <authorList>
            <person name="Goeker M."/>
        </authorList>
    </citation>
    <scope>NUCLEOTIDE SEQUENCE [LARGE SCALE GENOMIC DNA]</scope>
    <source>
        <strain evidence="1 4">DSM 100995</strain>
    </source>
</reference>
<proteinExistence type="predicted"/>
<sequence>MAVYRDENGKMQENTVSFWEAVKRRKAKLPVIVKEPAAMWDLVINSGLEDQELMKGLPQPNWVYQTSLQQNEMFVFGLTEDELNQAIQTNNHALISKHLYRTQKMSKKSSGAIDLWFRHHLETKLDDSATSKELKKFINVASLGAMNGLKVKVDNIGSVMKIS</sequence>
<dbReference type="EMBL" id="JACIEG010000003">
    <property type="protein sequence ID" value="MBB3969154.1"/>
    <property type="molecule type" value="Genomic_DNA"/>
</dbReference>
<dbReference type="AlphaFoldDB" id="A0A4Y8ADL7"/>
<keyword evidence="4" id="KW-1185">Reference proteome</keyword>
<comment type="caution">
    <text evidence="2">The sequence shown here is derived from an EMBL/GenBank/DDBJ whole genome shotgun (WGS) entry which is preliminary data.</text>
</comment>
<evidence type="ECO:0000313" key="4">
    <source>
        <dbReference type="Proteomes" id="UP000583101"/>
    </source>
</evidence>
<organism evidence="2 3">
    <name type="scientific">Mucilaginibacter phyllosphaerae</name>
    <dbReference type="NCBI Taxonomy" id="1812349"/>
    <lineage>
        <taxon>Bacteria</taxon>
        <taxon>Pseudomonadati</taxon>
        <taxon>Bacteroidota</taxon>
        <taxon>Sphingobacteriia</taxon>
        <taxon>Sphingobacteriales</taxon>
        <taxon>Sphingobacteriaceae</taxon>
        <taxon>Mucilaginibacter</taxon>
    </lineage>
</organism>
<evidence type="ECO:0000313" key="2">
    <source>
        <dbReference type="EMBL" id="TEW66036.1"/>
    </source>
</evidence>
<dbReference type="RefSeq" id="WP_134336900.1">
    <property type="nucleotide sequence ID" value="NZ_BMCZ01000002.1"/>
</dbReference>
<reference evidence="2 3" key="1">
    <citation type="journal article" date="2016" name="Int. J. Syst. Evol. Microbiol.">
        <title>Proposal of Mucilaginibacter phyllosphaerae sp. nov. isolated from the phyllosphere of Galium album.</title>
        <authorList>
            <person name="Aydogan E.L."/>
            <person name="Busse H.J."/>
            <person name="Moser G."/>
            <person name="Muller C."/>
            <person name="Kampfer P."/>
            <person name="Glaeser S.P."/>
        </authorList>
    </citation>
    <scope>NUCLEOTIDE SEQUENCE [LARGE SCALE GENOMIC DNA]</scope>
    <source>
        <strain evidence="2 3">PP-F2FG21</strain>
    </source>
</reference>
<reference evidence="2" key="2">
    <citation type="submission" date="2019-03" db="EMBL/GenBank/DDBJ databases">
        <authorList>
            <person name="Yan Y.-Q."/>
            <person name="Du Z.-J."/>
        </authorList>
    </citation>
    <scope>NUCLEOTIDE SEQUENCE</scope>
    <source>
        <strain evidence="2">PP-F2FG21</strain>
    </source>
</reference>
<gene>
    <name evidence="2" type="ORF">E2R65_13000</name>
    <name evidence="1" type="ORF">GGR35_001757</name>
</gene>
<accession>A0A4Y8ADL7</accession>
<dbReference type="Proteomes" id="UP000583101">
    <property type="component" value="Unassembled WGS sequence"/>
</dbReference>
<dbReference type="OrthoDB" id="9777169at2"/>
<dbReference type="EMBL" id="SNQG01000004">
    <property type="protein sequence ID" value="TEW66036.1"/>
    <property type="molecule type" value="Genomic_DNA"/>
</dbReference>